<evidence type="ECO:0000259" key="8">
    <source>
        <dbReference type="Pfam" id="PF14693"/>
    </source>
</evidence>
<keyword evidence="3 5" id="KW-0689">Ribosomal protein</keyword>
<protein>
    <recommendedName>
        <fullName evidence="5">Large ribosomal subunit protein bL25</fullName>
    </recommendedName>
    <alternativeName>
        <fullName evidence="5">General stress protein CTC</fullName>
    </alternativeName>
</protein>
<organism evidence="9 10">
    <name type="scientific">Neomicrococcus lactis</name>
    <dbReference type="NCBI Taxonomy" id="732241"/>
    <lineage>
        <taxon>Bacteria</taxon>
        <taxon>Bacillati</taxon>
        <taxon>Actinomycetota</taxon>
        <taxon>Actinomycetes</taxon>
        <taxon>Micrococcales</taxon>
        <taxon>Micrococcaceae</taxon>
        <taxon>Neomicrococcus</taxon>
    </lineage>
</organism>
<dbReference type="EMBL" id="JACHBL010000001">
    <property type="protein sequence ID" value="MBB5598241.1"/>
    <property type="molecule type" value="Genomic_DNA"/>
</dbReference>
<dbReference type="Pfam" id="PF01386">
    <property type="entry name" value="Ribosomal_L25p"/>
    <property type="match status" value="1"/>
</dbReference>
<dbReference type="CDD" id="cd00495">
    <property type="entry name" value="Ribosomal_L25_TL5_CTC"/>
    <property type="match status" value="1"/>
</dbReference>
<evidence type="ECO:0000313" key="9">
    <source>
        <dbReference type="EMBL" id="MBB5598241.1"/>
    </source>
</evidence>
<reference evidence="9 10" key="1">
    <citation type="submission" date="2020-08" db="EMBL/GenBank/DDBJ databases">
        <title>Sequencing the genomes of 1000 actinobacteria strains.</title>
        <authorList>
            <person name="Klenk H.-P."/>
        </authorList>
    </citation>
    <scope>NUCLEOTIDE SEQUENCE [LARGE SCALE GENOMIC DNA]</scope>
    <source>
        <strain evidence="9 10">DSM 23694</strain>
    </source>
</reference>
<evidence type="ECO:0000256" key="5">
    <source>
        <dbReference type="HAMAP-Rule" id="MF_01334"/>
    </source>
</evidence>
<gene>
    <name evidence="5" type="primary">rplY</name>
    <name evidence="5" type="synonym">ctc</name>
    <name evidence="9" type="ORF">BKA12_001321</name>
</gene>
<dbReference type="Proteomes" id="UP000523863">
    <property type="component" value="Unassembled WGS sequence"/>
</dbReference>
<comment type="caution">
    <text evidence="9">The sequence shown here is derived from an EMBL/GenBank/DDBJ whole genome shotgun (WGS) entry which is preliminary data.</text>
</comment>
<sequence>MSDINKLNGELRDDFGKGAARQARRAGKIPAVIYGHGAEPIHVLLPAQQTTLAVRTANALLTIEVDGEEHMALVKDVQRHALKMTVDHLDLLTVRRGEKVNVDVNIHVEGEVAAGAVFNLEHPQVSVEAEAVNLPENVVINVEGREAGENVLASDIQLPAGTTLLIDPETVIATVSIPVEVDLGEAAEGEATEAAEEAKEEESAE</sequence>
<dbReference type="Pfam" id="PF14693">
    <property type="entry name" value="Ribosomal_TL5_C"/>
    <property type="match status" value="1"/>
</dbReference>
<keyword evidence="1 5" id="KW-0699">rRNA-binding</keyword>
<name>A0A7W8YB35_9MICC</name>
<dbReference type="InterPro" id="IPR001021">
    <property type="entry name" value="Ribosomal_bL25_long"/>
</dbReference>
<evidence type="ECO:0000256" key="2">
    <source>
        <dbReference type="ARBA" id="ARBA00022884"/>
    </source>
</evidence>
<evidence type="ECO:0000256" key="3">
    <source>
        <dbReference type="ARBA" id="ARBA00022980"/>
    </source>
</evidence>
<evidence type="ECO:0000313" key="10">
    <source>
        <dbReference type="Proteomes" id="UP000523863"/>
    </source>
</evidence>
<dbReference type="HAMAP" id="MF_01334">
    <property type="entry name" value="Ribosomal_bL25_CTC"/>
    <property type="match status" value="1"/>
</dbReference>
<feature type="region of interest" description="Disordered" evidence="6">
    <location>
        <begin position="186"/>
        <end position="205"/>
    </location>
</feature>
<keyword evidence="4 5" id="KW-0687">Ribonucleoprotein</keyword>
<dbReference type="InterPro" id="IPR011035">
    <property type="entry name" value="Ribosomal_bL25/Gln-tRNA_synth"/>
</dbReference>
<feature type="domain" description="Large ribosomal subunit protein bL25 beta" evidence="8">
    <location>
        <begin position="99"/>
        <end position="178"/>
    </location>
</feature>
<dbReference type="Gene3D" id="2.170.120.20">
    <property type="entry name" value="Ribosomal protein L25, beta domain"/>
    <property type="match status" value="1"/>
</dbReference>
<dbReference type="GO" id="GO:0022625">
    <property type="term" value="C:cytosolic large ribosomal subunit"/>
    <property type="evidence" value="ECO:0007669"/>
    <property type="project" value="TreeGrafter"/>
</dbReference>
<dbReference type="NCBIfam" id="TIGR00731">
    <property type="entry name" value="bL25_bact_ctc"/>
    <property type="match status" value="1"/>
</dbReference>
<evidence type="ECO:0000256" key="4">
    <source>
        <dbReference type="ARBA" id="ARBA00023274"/>
    </source>
</evidence>
<dbReference type="InterPro" id="IPR037121">
    <property type="entry name" value="Ribosomal_bL25_C"/>
</dbReference>
<comment type="function">
    <text evidence="5">This is one of the proteins that binds to the 5S RNA in the ribosome where it forms part of the central protuberance.</text>
</comment>
<dbReference type="InterPro" id="IPR020057">
    <property type="entry name" value="Ribosomal_bL25_b-dom"/>
</dbReference>
<dbReference type="AlphaFoldDB" id="A0A7W8YB35"/>
<dbReference type="GO" id="GO:0008097">
    <property type="term" value="F:5S rRNA binding"/>
    <property type="evidence" value="ECO:0007669"/>
    <property type="project" value="InterPro"/>
</dbReference>
<dbReference type="NCBIfam" id="NF004131">
    <property type="entry name" value="PRK05618.2-1"/>
    <property type="match status" value="1"/>
</dbReference>
<evidence type="ECO:0000256" key="6">
    <source>
        <dbReference type="SAM" id="MobiDB-lite"/>
    </source>
</evidence>
<dbReference type="Gene3D" id="2.40.240.10">
    <property type="entry name" value="Ribosomal Protein L25, Chain P"/>
    <property type="match status" value="1"/>
</dbReference>
<accession>A0A7W8YB35</accession>
<proteinExistence type="inferred from homology"/>
<dbReference type="GO" id="GO:0003735">
    <property type="term" value="F:structural constituent of ribosome"/>
    <property type="evidence" value="ECO:0007669"/>
    <property type="project" value="InterPro"/>
</dbReference>
<dbReference type="InterPro" id="IPR029751">
    <property type="entry name" value="Ribosomal_L25_dom"/>
</dbReference>
<dbReference type="InterPro" id="IPR020056">
    <property type="entry name" value="Rbsml_bL25/Gln-tRNA_synth_N"/>
</dbReference>
<comment type="similarity">
    <text evidence="5">Belongs to the bacterial ribosomal protein bL25 family. CTC subfamily.</text>
</comment>
<dbReference type="SUPFAM" id="SSF50715">
    <property type="entry name" value="Ribosomal protein L25-like"/>
    <property type="match status" value="1"/>
</dbReference>
<evidence type="ECO:0000256" key="1">
    <source>
        <dbReference type="ARBA" id="ARBA00022730"/>
    </source>
</evidence>
<dbReference type="PANTHER" id="PTHR33284:SF1">
    <property type="entry name" value="RIBOSOMAL PROTEIN L25_GLN-TRNA SYNTHETASE, ANTI-CODON-BINDING DOMAIN-CONTAINING PROTEIN"/>
    <property type="match status" value="1"/>
</dbReference>
<dbReference type="GO" id="GO:0006412">
    <property type="term" value="P:translation"/>
    <property type="evidence" value="ECO:0007669"/>
    <property type="project" value="UniProtKB-UniRule"/>
</dbReference>
<keyword evidence="2 5" id="KW-0694">RNA-binding</keyword>
<dbReference type="NCBIfam" id="NF004612">
    <property type="entry name" value="PRK05943.1"/>
    <property type="match status" value="1"/>
</dbReference>
<dbReference type="InterPro" id="IPR020930">
    <property type="entry name" value="Ribosomal_uL5_bac-type"/>
</dbReference>
<keyword evidence="10" id="KW-1185">Reference proteome</keyword>
<dbReference type="PANTHER" id="PTHR33284">
    <property type="entry name" value="RIBOSOMAL PROTEIN L25/GLN-TRNA SYNTHETASE, ANTI-CODON-BINDING DOMAIN-CONTAINING PROTEIN"/>
    <property type="match status" value="1"/>
</dbReference>
<evidence type="ECO:0000259" key="7">
    <source>
        <dbReference type="Pfam" id="PF01386"/>
    </source>
</evidence>
<dbReference type="RefSeq" id="WP_183641664.1">
    <property type="nucleotide sequence ID" value="NZ_JACHBL010000001.1"/>
</dbReference>
<feature type="domain" description="Large ribosomal subunit protein bL25 L25" evidence="7">
    <location>
        <begin position="7"/>
        <end position="91"/>
    </location>
</feature>
<comment type="subunit">
    <text evidence="5">Part of the 50S ribosomal subunit; part of the 5S rRNA/L5/L18/L25 subcomplex. Contacts the 5S rRNA. Binds to the 5S rRNA independently of L5 and L18.</text>
</comment>